<dbReference type="CDD" id="cd00603">
    <property type="entry name" value="IPT_PCSR"/>
    <property type="match status" value="5"/>
</dbReference>
<dbReference type="InterPro" id="IPR013783">
    <property type="entry name" value="Ig-like_fold"/>
</dbReference>
<feature type="domain" description="IPT/TIG" evidence="3">
    <location>
        <begin position="225"/>
        <end position="328"/>
    </location>
</feature>
<evidence type="ECO:0000259" key="3">
    <source>
        <dbReference type="SMART" id="SM00429"/>
    </source>
</evidence>
<dbReference type="GO" id="GO:0008360">
    <property type="term" value="P:regulation of cell shape"/>
    <property type="evidence" value="ECO:0007669"/>
    <property type="project" value="TreeGrafter"/>
</dbReference>
<dbReference type="GO" id="GO:0017154">
    <property type="term" value="F:semaphorin receptor activity"/>
    <property type="evidence" value="ECO:0007669"/>
    <property type="project" value="InterPro"/>
</dbReference>
<dbReference type="Pfam" id="PF01833">
    <property type="entry name" value="TIG"/>
    <property type="match status" value="11"/>
</dbReference>
<feature type="domain" description="IPT/TIG" evidence="3">
    <location>
        <begin position="930"/>
        <end position="1041"/>
    </location>
</feature>
<gene>
    <name evidence="4" type="ORF">BSTOLATCC_MIC50742</name>
</gene>
<accession>A0AAU9JZ06</accession>
<dbReference type="GO" id="GO:0005886">
    <property type="term" value="C:plasma membrane"/>
    <property type="evidence" value="ECO:0007669"/>
    <property type="project" value="TreeGrafter"/>
</dbReference>
<keyword evidence="1" id="KW-0472">Membrane</keyword>
<feature type="chain" id="PRO_5043560797" description="IPT/TIG domain-containing protein" evidence="2">
    <location>
        <begin position="22"/>
        <end position="1817"/>
    </location>
</feature>
<proteinExistence type="predicted"/>
<dbReference type="Gene3D" id="2.60.40.10">
    <property type="entry name" value="Immunoglobulins"/>
    <property type="match status" value="15"/>
</dbReference>
<evidence type="ECO:0000313" key="5">
    <source>
        <dbReference type="Proteomes" id="UP001162131"/>
    </source>
</evidence>
<feature type="domain" description="IPT/TIG" evidence="3">
    <location>
        <begin position="617"/>
        <end position="722"/>
    </location>
</feature>
<dbReference type="PANTHER" id="PTHR22625:SF44">
    <property type="entry name" value="PLEXIN-B"/>
    <property type="match status" value="1"/>
</dbReference>
<feature type="domain" description="IPT/TIG" evidence="3">
    <location>
        <begin position="416"/>
        <end position="512"/>
    </location>
</feature>
<dbReference type="SMART" id="SM00429">
    <property type="entry name" value="IPT"/>
    <property type="match status" value="12"/>
</dbReference>
<feature type="domain" description="IPT/TIG" evidence="3">
    <location>
        <begin position="724"/>
        <end position="819"/>
    </location>
</feature>
<comment type="caution">
    <text evidence="4">The sequence shown here is derived from an EMBL/GenBank/DDBJ whole genome shotgun (WGS) entry which is preliminary data.</text>
</comment>
<evidence type="ECO:0000256" key="2">
    <source>
        <dbReference type="SAM" id="SignalP"/>
    </source>
</evidence>
<reference evidence="4" key="1">
    <citation type="submission" date="2021-09" db="EMBL/GenBank/DDBJ databases">
        <authorList>
            <consortium name="AG Swart"/>
            <person name="Singh M."/>
            <person name="Singh A."/>
            <person name="Seah K."/>
            <person name="Emmerich C."/>
        </authorList>
    </citation>
    <scope>NUCLEOTIDE SEQUENCE</scope>
    <source>
        <strain evidence="4">ATCC30299</strain>
    </source>
</reference>
<keyword evidence="1" id="KW-1133">Transmembrane helix</keyword>
<dbReference type="Proteomes" id="UP001162131">
    <property type="component" value="Unassembled WGS sequence"/>
</dbReference>
<dbReference type="CDD" id="cd00102">
    <property type="entry name" value="IPT"/>
    <property type="match status" value="4"/>
</dbReference>
<feature type="transmembrane region" description="Helical" evidence="1">
    <location>
        <begin position="1733"/>
        <end position="1761"/>
    </location>
</feature>
<dbReference type="SUPFAM" id="SSF81296">
    <property type="entry name" value="E set domains"/>
    <property type="match status" value="11"/>
</dbReference>
<organism evidence="4 5">
    <name type="scientific">Blepharisma stoltei</name>
    <dbReference type="NCBI Taxonomy" id="1481888"/>
    <lineage>
        <taxon>Eukaryota</taxon>
        <taxon>Sar</taxon>
        <taxon>Alveolata</taxon>
        <taxon>Ciliophora</taxon>
        <taxon>Postciliodesmatophora</taxon>
        <taxon>Heterotrichea</taxon>
        <taxon>Heterotrichida</taxon>
        <taxon>Blepharismidae</taxon>
        <taxon>Blepharisma</taxon>
    </lineage>
</organism>
<feature type="domain" description="IPT/TIG" evidence="3">
    <location>
        <begin position="1244"/>
        <end position="1341"/>
    </location>
</feature>
<keyword evidence="1" id="KW-0812">Transmembrane</keyword>
<name>A0AAU9JZ06_9CILI</name>
<sequence length="1817" mass="200319">MDDNCNMSAWLLTLLVALAAAERIFITSIVPNIGPTTGNTRVLVRGTHLEPREDHPSPKCKFGSKKNIVKATYVTCTPIPRRPDEPEPTTAEKTAHCIECDPSPESPVSDMVPFSVSITGDFTDVENSAEFQYYPPPKVNYIVPIYGPKNGGTVVTVYGENFIDFDQYLRCSFGTKAVPGIYISPTMMYCVSPFSDTVVAGMPFRITLNDQQNTKDDIKYYYYPEPAIMKLTPDKGPTTGGTVVMIEGQDLDPFNDVLSQVNNHNDTYCRFGNDFLTPATIYSDILISCVAPPSPIIRTVLVDVTLNNADMILNPGSWTDDHLPYTYYAPAYVYDCNPRVGPTSGNTSVYVSGSNFNDTGSIKCRFGSKVVSGRFLSVNEILCLSPAVDNPGLVDLSVSLIEDNFGQSVKYLYYATPWIDSIQPMCGPTTGYTQITVTGKNFVFTGPNLVFCIFGDNIFTPATVMSETEIKCDSPDIHLDDKLVKQIFFNVSVTLNGKDRSQSKKPIIFSFYQFHKLFSMTPTSGPITGNTTAVLHGEHFAQPGVCNVTVRFGTTEVLTFNHTDTVAVAMSPSVKVPGDAIVQLSLNGQQFTDQEGTKNIGGSKFDEGVLGFYFYQDPLVTDFKPKQGPKTGNATVVVYGAGFLDAEESPDDLHVLLRFNYTNGTYIGTGVCYDVQLNQAKCWTPAAKAGTKAYLEITKNGVNYLKIRNTGSTADDDTYLFYEAPVIIDIDPKFGPVKYDEPRNLTVNGTNFKCLSTNCDELACRYGTKPYPIYTKGYLKDDKHIICEIPNLSRPEAVEVEITLNGNDYTNDHKFYTYYDAFVLDVVPKFGKREGGTNVSAMGFGFADTGSELECRFGSKENPLLCKFKDCIVKAKFISDTEVQCTTFAQSDIVYKSTGEPVGDEGFDIEVAVRDRKFTNSHNKFRYFKEPTYKSINPDRGSSSGGSYIVTETDFHWRSENNTDGNKKEFIEKYVIVKCRFTGKNQTVTVEGNIITYPFHSHGLSNAITCLSPPWSGIEDVKIDLTINGKDYSGNFTFKYEEKLEGMKITPACGINGGETKITILGTGFNDLTNLHLKWGTESRPANLETLFSPSSGVMTGYSAPTPTKNTHGGFVYVEIGHNIDLEDNYGQNYTFYGDYTSNKLLYFYYKEPVIKYIFPHGGPNTGGTEVTLAGAWYINYPSMGCTPLCRFGEKVVPGEFISTVRVKCISPAQPGLAAAVPLDVSFNGVDWTNGEQIFVYYNVPFISHILPVSGPSTGGTMIGVYGSNFTGQANPDEFMCRFRAVSINAPDKFIHAFYKNESLIYCTSPGGWGSGTEARVDITFNGIDYTTSNSSFFFFQVDGARPLSGPNTGSNKGITIFGSGFIPNPNAACVLDYKEYRPIAISWNYMICPMPASMKDDFLGEVTFEITMNGVDYRKFEHGFRYYRQANVSSVEPDNGPVSGGSLITIYGGPFKSDFEQANLTCRIGEFASHATKLSENVVQCLTPQMERPKNGTQLIVSVAINGQDYAPSNHTYSVYGLLDSAPKGGPIAGGTEVMLRGYGFKNTDPRCRFGIDSVNLVVQGKVVDDSHMICVSPASFKIPDGSQLPLDVPLEIGFSEAKYHPWTHTDNKFRFYDNPKVLSIVPSYGWVDQRYELNITADEKQGFFPAITGWKSSGELDVLHAIVCRFGKYGTVPAVYVSKTSIKCVTPETKINRKDLHEDSVNVEIALNGQDFFKAGSYTFKGTATGLWLVLMWLGMVILAVAIVILLGVCCYYLWNNISMPKINFNFPQMGGDNAGRQASVGGRPHVFRGDDGVVRPRASPANAEWQTDFS</sequence>
<dbReference type="GO" id="GO:0007162">
    <property type="term" value="P:negative regulation of cell adhesion"/>
    <property type="evidence" value="ECO:0007669"/>
    <property type="project" value="TreeGrafter"/>
</dbReference>
<protein>
    <recommendedName>
        <fullName evidence="3">IPT/TIG domain-containing protein</fullName>
    </recommendedName>
</protein>
<keyword evidence="5" id="KW-1185">Reference proteome</keyword>
<keyword evidence="2" id="KW-0732">Signal</keyword>
<feature type="domain" description="IPT/TIG" evidence="3">
    <location>
        <begin position="1152"/>
        <end position="1242"/>
    </location>
</feature>
<dbReference type="GO" id="GO:0030334">
    <property type="term" value="P:regulation of cell migration"/>
    <property type="evidence" value="ECO:0007669"/>
    <property type="project" value="TreeGrafter"/>
</dbReference>
<feature type="domain" description="IPT/TIG" evidence="3">
    <location>
        <begin position="1523"/>
        <end position="1618"/>
    </location>
</feature>
<dbReference type="InterPro" id="IPR002909">
    <property type="entry name" value="IPT_dom"/>
</dbReference>
<feature type="domain" description="IPT/TIG" evidence="3">
    <location>
        <begin position="136"/>
        <end position="223"/>
    </location>
</feature>
<evidence type="ECO:0000256" key="1">
    <source>
        <dbReference type="SAM" id="Phobius"/>
    </source>
</evidence>
<dbReference type="InterPro" id="IPR031148">
    <property type="entry name" value="Plexin"/>
</dbReference>
<evidence type="ECO:0000313" key="4">
    <source>
        <dbReference type="EMBL" id="CAG9330140.1"/>
    </source>
</evidence>
<feature type="domain" description="IPT/TIG" evidence="3">
    <location>
        <begin position="330"/>
        <end position="414"/>
    </location>
</feature>
<dbReference type="InterPro" id="IPR014756">
    <property type="entry name" value="Ig_E-set"/>
</dbReference>
<feature type="domain" description="IPT/TIG" evidence="3">
    <location>
        <begin position="1430"/>
        <end position="1521"/>
    </location>
</feature>
<feature type="signal peptide" evidence="2">
    <location>
        <begin position="1"/>
        <end position="21"/>
    </location>
</feature>
<dbReference type="GO" id="GO:0002116">
    <property type="term" value="C:semaphorin receptor complex"/>
    <property type="evidence" value="ECO:0007669"/>
    <property type="project" value="TreeGrafter"/>
</dbReference>
<dbReference type="EMBL" id="CAJZBQ010000051">
    <property type="protein sequence ID" value="CAG9330140.1"/>
    <property type="molecule type" value="Genomic_DNA"/>
</dbReference>
<feature type="domain" description="IPT/TIG" evidence="3">
    <location>
        <begin position="26"/>
        <end position="134"/>
    </location>
</feature>
<dbReference type="PANTHER" id="PTHR22625">
    <property type="entry name" value="PLEXIN"/>
    <property type="match status" value="1"/>
</dbReference>